<dbReference type="GO" id="GO:0016020">
    <property type="term" value="C:membrane"/>
    <property type="evidence" value="ECO:0007669"/>
    <property type="project" value="UniProtKB-SubCell"/>
</dbReference>
<keyword evidence="4" id="KW-0812">Transmembrane</keyword>
<dbReference type="Proteomes" id="UP000694549">
    <property type="component" value="Unplaced"/>
</dbReference>
<evidence type="ECO:0000256" key="3">
    <source>
        <dbReference type="SAM" id="Coils"/>
    </source>
</evidence>
<proteinExistence type="predicted"/>
<reference evidence="6" key="1">
    <citation type="submission" date="2025-08" db="UniProtKB">
        <authorList>
            <consortium name="Ensembl"/>
        </authorList>
    </citation>
    <scope>IDENTIFICATION</scope>
</reference>
<dbReference type="AlphaFoldDB" id="A0A8B9UU76"/>
<evidence type="ECO:0000259" key="5">
    <source>
        <dbReference type="SMART" id="SM00034"/>
    </source>
</evidence>
<dbReference type="InterPro" id="IPR016187">
    <property type="entry name" value="CTDL_fold"/>
</dbReference>
<evidence type="ECO:0000256" key="2">
    <source>
        <dbReference type="ARBA" id="ARBA00022734"/>
    </source>
</evidence>
<name>A0A8B9UU76_9AVES</name>
<comment type="subcellular location">
    <subcellularLocation>
        <location evidence="1">Membrane</location>
        <topology evidence="1">Single-pass membrane protein</topology>
    </subcellularLocation>
</comment>
<feature type="transmembrane region" description="Helical" evidence="4">
    <location>
        <begin position="37"/>
        <end position="65"/>
    </location>
</feature>
<feature type="coiled-coil region" evidence="3">
    <location>
        <begin position="77"/>
        <end position="111"/>
    </location>
</feature>
<dbReference type="InterPro" id="IPR033992">
    <property type="entry name" value="NKR-like_CTLD"/>
</dbReference>
<organism evidence="6 7">
    <name type="scientific">Anas zonorhyncha</name>
    <name type="common">Eastern spot-billed duck</name>
    <dbReference type="NCBI Taxonomy" id="75864"/>
    <lineage>
        <taxon>Eukaryota</taxon>
        <taxon>Metazoa</taxon>
        <taxon>Chordata</taxon>
        <taxon>Craniata</taxon>
        <taxon>Vertebrata</taxon>
        <taxon>Euteleostomi</taxon>
        <taxon>Archelosauria</taxon>
        <taxon>Archosauria</taxon>
        <taxon>Dinosauria</taxon>
        <taxon>Saurischia</taxon>
        <taxon>Theropoda</taxon>
        <taxon>Coelurosauria</taxon>
        <taxon>Aves</taxon>
        <taxon>Neognathae</taxon>
        <taxon>Galloanserae</taxon>
        <taxon>Anseriformes</taxon>
        <taxon>Anatidae</taxon>
        <taxon>Anatinae</taxon>
        <taxon>Anas</taxon>
    </lineage>
</organism>
<evidence type="ECO:0000256" key="1">
    <source>
        <dbReference type="ARBA" id="ARBA00004167"/>
    </source>
</evidence>
<keyword evidence="7" id="KW-1185">Reference proteome</keyword>
<dbReference type="PANTHER" id="PTHR47218:SF2">
    <property type="entry name" value="C-TYPE LECTIN DOMAIN-CONTAINING PROTEIN"/>
    <property type="match status" value="1"/>
</dbReference>
<keyword evidence="4" id="KW-1133">Transmembrane helix</keyword>
<dbReference type="PANTHER" id="PTHR47218">
    <property type="entry name" value="C-TYPE LECTIN DOMAIN FAMILY 7 MEMBER A"/>
    <property type="match status" value="1"/>
</dbReference>
<accession>A0A8B9UU76</accession>
<feature type="domain" description="C-type lectin" evidence="5">
    <location>
        <begin position="119"/>
        <end position="237"/>
    </location>
</feature>
<dbReference type="SUPFAM" id="SSF56436">
    <property type="entry name" value="C-type lectin-like"/>
    <property type="match status" value="1"/>
</dbReference>
<protein>
    <recommendedName>
        <fullName evidence="5">C-type lectin domain-containing protein</fullName>
    </recommendedName>
</protein>
<dbReference type="Ensembl" id="ENSAZOT00000015694.1">
    <property type="protein sequence ID" value="ENSAZOP00000014609.1"/>
    <property type="gene ID" value="ENSAZOG00000009438.1"/>
</dbReference>
<dbReference type="InterPro" id="IPR042808">
    <property type="entry name" value="CLEC7A"/>
</dbReference>
<dbReference type="InterPro" id="IPR001304">
    <property type="entry name" value="C-type_lectin-like"/>
</dbReference>
<keyword evidence="3" id="KW-0175">Coiled coil</keyword>
<dbReference type="SMART" id="SM00034">
    <property type="entry name" value="CLECT"/>
    <property type="match status" value="1"/>
</dbReference>
<dbReference type="GO" id="GO:0071226">
    <property type="term" value="P:cellular response to molecule of fungal origin"/>
    <property type="evidence" value="ECO:0007669"/>
    <property type="project" value="InterPro"/>
</dbReference>
<keyword evidence="4" id="KW-0472">Membrane</keyword>
<reference evidence="6" key="2">
    <citation type="submission" date="2025-09" db="UniProtKB">
        <authorList>
            <consortium name="Ensembl"/>
        </authorList>
    </citation>
    <scope>IDENTIFICATION</scope>
</reference>
<sequence length="255" mass="28998">MTEEVTYADLKFVTLEKLQTKDIQTARAKGSRSRSSCWQLAAMVIGVICLSSVVATGVLAAKFILVCHTVRERDENFTLQKAIMENLSQQLEHLQAQNLNLSETIKQLATSRGYKCTPCPETWLQYGENCYYFSKEWKTWQESKARCSALESRFLKIESKKELDFVMQSAQSYGSYSFWTGLSHNGSEGPWLWEDGSAFSTDLFQFQETSSRPFLECVWLQGSNIGTAQCGLVFLCNQFYPHLIYSILSEAKLST</sequence>
<keyword evidence="2" id="KW-0430">Lectin</keyword>
<dbReference type="Gene3D" id="3.10.100.10">
    <property type="entry name" value="Mannose-Binding Protein A, subunit A"/>
    <property type="match status" value="1"/>
</dbReference>
<evidence type="ECO:0000313" key="7">
    <source>
        <dbReference type="Proteomes" id="UP000694549"/>
    </source>
</evidence>
<evidence type="ECO:0000313" key="6">
    <source>
        <dbReference type="Ensembl" id="ENSAZOP00000014609.1"/>
    </source>
</evidence>
<dbReference type="GO" id="GO:0001872">
    <property type="term" value="F:(1-&gt;3)-beta-D-glucan binding"/>
    <property type="evidence" value="ECO:0007669"/>
    <property type="project" value="InterPro"/>
</dbReference>
<dbReference type="InterPro" id="IPR016186">
    <property type="entry name" value="C-type_lectin-like/link_sf"/>
</dbReference>
<evidence type="ECO:0000256" key="4">
    <source>
        <dbReference type="SAM" id="Phobius"/>
    </source>
</evidence>
<dbReference type="CDD" id="cd03593">
    <property type="entry name" value="CLECT_NK_receptors_like"/>
    <property type="match status" value="1"/>
</dbReference>
<dbReference type="Pfam" id="PF00059">
    <property type="entry name" value="Lectin_C"/>
    <property type="match status" value="1"/>
</dbReference>